<reference evidence="9 10" key="1">
    <citation type="submission" date="2024-07" db="EMBL/GenBank/DDBJ databases">
        <title>Section-level genome sequencing and comparative genomics of Aspergillus sections Usti and Cavernicolus.</title>
        <authorList>
            <consortium name="Lawrence Berkeley National Laboratory"/>
            <person name="Nybo J.L."/>
            <person name="Vesth T.C."/>
            <person name="Theobald S."/>
            <person name="Frisvad J.C."/>
            <person name="Larsen T.O."/>
            <person name="Kjaerboelling I."/>
            <person name="Rothschild-Mancinelli K."/>
            <person name="Lyhne E.K."/>
            <person name="Kogle M.E."/>
            <person name="Barry K."/>
            <person name="Clum A."/>
            <person name="Na H."/>
            <person name="Ledsgaard L."/>
            <person name="Lin J."/>
            <person name="Lipzen A."/>
            <person name="Kuo A."/>
            <person name="Riley R."/>
            <person name="Mondo S."/>
            <person name="Labutti K."/>
            <person name="Haridas S."/>
            <person name="Pangalinan J."/>
            <person name="Salamov A.A."/>
            <person name="Simmons B.A."/>
            <person name="Magnuson J.K."/>
            <person name="Chen J."/>
            <person name="Drula E."/>
            <person name="Henrissat B."/>
            <person name="Wiebenga A."/>
            <person name="Lubbers R.J."/>
            <person name="Gomes A.C."/>
            <person name="Makela M.R."/>
            <person name="Stajich J."/>
            <person name="Grigoriev I.V."/>
            <person name="Mortensen U.H."/>
            <person name="De Vries R.P."/>
            <person name="Baker S.E."/>
            <person name="Andersen M.R."/>
        </authorList>
    </citation>
    <scope>NUCLEOTIDE SEQUENCE [LARGE SCALE GENOMIC DNA]</scope>
    <source>
        <strain evidence="9 10">CBS 588.65</strain>
    </source>
</reference>
<comment type="caution">
    <text evidence="9">The sequence shown here is derived from an EMBL/GenBank/DDBJ whole genome shotgun (WGS) entry which is preliminary data.</text>
</comment>
<dbReference type="EMBL" id="JBFXLT010000037">
    <property type="protein sequence ID" value="KAL2813907.1"/>
    <property type="molecule type" value="Genomic_DNA"/>
</dbReference>
<keyword evidence="10" id="KW-1185">Reference proteome</keyword>
<evidence type="ECO:0000256" key="5">
    <source>
        <dbReference type="PROSITE-ProRule" id="PRU00108"/>
    </source>
</evidence>
<keyword evidence="4" id="KW-0862">Zinc</keyword>
<feature type="DNA-binding region" description="Homeobox" evidence="5">
    <location>
        <begin position="215"/>
        <end position="277"/>
    </location>
</feature>
<dbReference type="Gene3D" id="1.10.10.60">
    <property type="entry name" value="Homeodomain-like"/>
    <property type="match status" value="1"/>
</dbReference>
<name>A0ABR4HEJ2_9EURO</name>
<dbReference type="InterPro" id="IPR009057">
    <property type="entry name" value="Homeodomain-like_sf"/>
</dbReference>
<dbReference type="Proteomes" id="UP001610334">
    <property type="component" value="Unassembled WGS sequence"/>
</dbReference>
<keyword evidence="4" id="KW-0479">Metal-binding</keyword>
<organism evidence="9 10">
    <name type="scientific">Aspergillus granulosus</name>
    <dbReference type="NCBI Taxonomy" id="176169"/>
    <lineage>
        <taxon>Eukaryota</taxon>
        <taxon>Fungi</taxon>
        <taxon>Dikarya</taxon>
        <taxon>Ascomycota</taxon>
        <taxon>Pezizomycotina</taxon>
        <taxon>Eurotiomycetes</taxon>
        <taxon>Eurotiomycetidae</taxon>
        <taxon>Eurotiales</taxon>
        <taxon>Aspergillaceae</taxon>
        <taxon>Aspergillus</taxon>
        <taxon>Aspergillus subgen. Nidulantes</taxon>
    </lineage>
</organism>
<feature type="region of interest" description="Disordered" evidence="6">
    <location>
        <begin position="328"/>
        <end position="406"/>
    </location>
</feature>
<dbReference type="Pfam" id="PF05920">
    <property type="entry name" value="Homeobox_KN"/>
    <property type="match status" value="1"/>
</dbReference>
<dbReference type="PANTHER" id="PTHR11850">
    <property type="entry name" value="HOMEOBOX PROTEIN TRANSCRIPTION FACTORS"/>
    <property type="match status" value="1"/>
</dbReference>
<gene>
    <name evidence="9" type="ORF">BJX63DRAFT_209116</name>
</gene>
<accession>A0ABR4HEJ2</accession>
<evidence type="ECO:0000313" key="9">
    <source>
        <dbReference type="EMBL" id="KAL2813907.1"/>
    </source>
</evidence>
<dbReference type="InterPro" id="IPR050224">
    <property type="entry name" value="TALE_homeobox"/>
</dbReference>
<evidence type="ECO:0000256" key="1">
    <source>
        <dbReference type="ARBA" id="ARBA00023125"/>
    </source>
</evidence>
<evidence type="ECO:0000259" key="7">
    <source>
        <dbReference type="PROSITE" id="PS50071"/>
    </source>
</evidence>
<dbReference type="Gene3D" id="3.30.160.60">
    <property type="entry name" value="Classic Zinc Finger"/>
    <property type="match status" value="1"/>
</dbReference>
<keyword evidence="2 5" id="KW-0371">Homeobox</keyword>
<dbReference type="SUPFAM" id="SSF46689">
    <property type="entry name" value="Homeodomain-like"/>
    <property type="match status" value="1"/>
</dbReference>
<dbReference type="InterPro" id="IPR013087">
    <property type="entry name" value="Znf_C2H2_type"/>
</dbReference>
<comment type="subcellular location">
    <subcellularLocation>
        <location evidence="5">Nucleus</location>
    </subcellularLocation>
</comment>
<dbReference type="PROSITE" id="PS50071">
    <property type="entry name" value="HOMEOBOX_2"/>
    <property type="match status" value="1"/>
</dbReference>
<dbReference type="PROSITE" id="PS50157">
    <property type="entry name" value="ZINC_FINGER_C2H2_2"/>
    <property type="match status" value="1"/>
</dbReference>
<sequence>MENQGQLPRIPMDLLQQAHLEGERGVDPSSANSCPVGVDEDIFFDWDALYGGQVNSPAFGQGDRISWSTFDSLTSTEPSPTPFFAHDQHIPSQSEGVFSQDRVENAPVLPSNFNNVAEWLDGAYRPPKPCDHCRRYRLQCLILRRTSDNPNPVPSCSSCVGLFRPCSFGRGEKRQASRFETLTPVMGHLHGLPEEAEASTCANQELSTGGLQKLECRETKQFVRKGARVLRDWFYRNEDYPYPSEEEKARLEQETGFSRQRISTWFANARRRYKQQRQVGSSARIYRAGSPMPTRDTALMTPMERWQSSPPDEEPVSEAAIQDAIASTAACSDGSPHKSRFDLNSPRISSEGSSLASSLSSFNAMPSDASDSSSSAWSYQSGEGPLRSRPYPGRPSAGRRGRKPAADDRRYQCTFCLQSFKKKHDWSRHEKSVHLPLDVWVCTPTLSELEPSCTPVSECRFCEHQTPTQEHWESHDFQDCATKPMAERSFSRKDYLWQHLRKFHGCTRYPVPDLDAWHAAPSEIQSRCGFCPSLLHSWTARADHLATHFKEGCRMSQWVGDWGFDSTVLASLRNAVLPIQRGLLEMAST</sequence>
<evidence type="ECO:0000256" key="2">
    <source>
        <dbReference type="ARBA" id="ARBA00023155"/>
    </source>
</evidence>
<evidence type="ECO:0000313" key="10">
    <source>
        <dbReference type="Proteomes" id="UP001610334"/>
    </source>
</evidence>
<dbReference type="InterPro" id="IPR001356">
    <property type="entry name" value="HD"/>
</dbReference>
<feature type="domain" description="C2H2-type" evidence="8">
    <location>
        <begin position="411"/>
        <end position="434"/>
    </location>
</feature>
<evidence type="ECO:0000259" key="8">
    <source>
        <dbReference type="PROSITE" id="PS50157"/>
    </source>
</evidence>
<keyword evidence="1 5" id="KW-0238">DNA-binding</keyword>
<dbReference type="CDD" id="cd00086">
    <property type="entry name" value="homeodomain"/>
    <property type="match status" value="1"/>
</dbReference>
<keyword evidence="3 5" id="KW-0539">Nucleus</keyword>
<evidence type="ECO:0000256" key="4">
    <source>
        <dbReference type="PROSITE-ProRule" id="PRU00042"/>
    </source>
</evidence>
<dbReference type="PROSITE" id="PS00028">
    <property type="entry name" value="ZINC_FINGER_C2H2_1"/>
    <property type="match status" value="1"/>
</dbReference>
<evidence type="ECO:0000256" key="6">
    <source>
        <dbReference type="SAM" id="MobiDB-lite"/>
    </source>
</evidence>
<evidence type="ECO:0000256" key="3">
    <source>
        <dbReference type="ARBA" id="ARBA00023242"/>
    </source>
</evidence>
<feature type="compositionally biased region" description="Low complexity" evidence="6">
    <location>
        <begin position="349"/>
        <end position="378"/>
    </location>
</feature>
<protein>
    <submittedName>
        <fullName evidence="9">Uncharacterized protein</fullName>
    </submittedName>
</protein>
<dbReference type="SMART" id="SM00389">
    <property type="entry name" value="HOX"/>
    <property type="match status" value="1"/>
</dbReference>
<proteinExistence type="predicted"/>
<dbReference type="InterPro" id="IPR008422">
    <property type="entry name" value="KN_HD"/>
</dbReference>
<keyword evidence="4" id="KW-0863">Zinc-finger</keyword>
<feature type="domain" description="Homeobox" evidence="7">
    <location>
        <begin position="213"/>
        <end position="276"/>
    </location>
</feature>
<dbReference type="SMART" id="SM00355">
    <property type="entry name" value="ZnF_C2H2"/>
    <property type="match status" value="2"/>
</dbReference>